<name>A0A161XVD7_9GAMM</name>
<feature type="signal peptide" evidence="1">
    <location>
        <begin position="1"/>
        <end position="17"/>
    </location>
</feature>
<keyword evidence="3" id="KW-1185">Reference proteome</keyword>
<gene>
    <name evidence="2" type="ORF">N475_17950</name>
</gene>
<reference evidence="2 3" key="1">
    <citation type="submission" date="2013-07" db="EMBL/GenBank/DDBJ databases">
        <title>Comparative Genomic and Metabolomic Analysis of Twelve Strains of Pseudoalteromonas luteoviolacea.</title>
        <authorList>
            <person name="Vynne N.G."/>
            <person name="Mansson M."/>
            <person name="Gram L."/>
        </authorList>
    </citation>
    <scope>NUCLEOTIDE SEQUENCE [LARGE SCALE GENOMIC DNA]</scope>
    <source>
        <strain evidence="2 3">DSM 6061</strain>
    </source>
</reference>
<proteinExistence type="predicted"/>
<organism evidence="2 3">
    <name type="scientific">Pseudoalteromonas luteoviolacea DSM 6061</name>
    <dbReference type="NCBI Taxonomy" id="1365250"/>
    <lineage>
        <taxon>Bacteria</taxon>
        <taxon>Pseudomonadati</taxon>
        <taxon>Pseudomonadota</taxon>
        <taxon>Gammaproteobacteria</taxon>
        <taxon>Alteromonadales</taxon>
        <taxon>Pseudoalteromonadaceae</taxon>
        <taxon>Pseudoalteromonas</taxon>
    </lineage>
</organism>
<evidence type="ECO:0000313" key="3">
    <source>
        <dbReference type="Proteomes" id="UP000076643"/>
    </source>
</evidence>
<evidence type="ECO:0000313" key="2">
    <source>
        <dbReference type="EMBL" id="KZN35898.1"/>
    </source>
</evidence>
<evidence type="ECO:0000256" key="1">
    <source>
        <dbReference type="SAM" id="SignalP"/>
    </source>
</evidence>
<feature type="chain" id="PRO_5007829285" evidence="1">
    <location>
        <begin position="18"/>
        <end position="139"/>
    </location>
</feature>
<comment type="caution">
    <text evidence="2">The sequence shown here is derived from an EMBL/GenBank/DDBJ whole genome shotgun (WGS) entry which is preliminary data.</text>
</comment>
<sequence>MKRIILPLLLLSSVAYANNDKPFTIDNTQIYTDSSLFYSEKDIRPVGSDFKVKTAITMSNEEGERAALLSIENLSSGRRTLEPHHLMVTYADGSAKVLSNLPEKLSFKAGETINITVNLGKNLYPVISVLTSNNINRYL</sequence>
<dbReference type="PATRIC" id="fig|1365250.3.peg.3187"/>
<protein>
    <submittedName>
        <fullName evidence="2">Uncharacterized protein</fullName>
    </submittedName>
</protein>
<dbReference type="EMBL" id="AUYB01000110">
    <property type="protein sequence ID" value="KZN35898.1"/>
    <property type="molecule type" value="Genomic_DNA"/>
</dbReference>
<accession>A0A161XVD7</accession>
<dbReference type="AlphaFoldDB" id="A0A161XVD7"/>
<dbReference type="RefSeq" id="WP_063358205.1">
    <property type="nucleotide sequence ID" value="NZ_AQHB01000049.1"/>
</dbReference>
<keyword evidence="1" id="KW-0732">Signal</keyword>
<dbReference type="Proteomes" id="UP000076643">
    <property type="component" value="Unassembled WGS sequence"/>
</dbReference>